<accession>A0A1V1H922</accession>
<protein>
    <submittedName>
        <fullName evidence="1">Uncharacterized protein</fullName>
    </submittedName>
</protein>
<organism evidence="1">
    <name type="scientific">Oryza punctata</name>
    <name type="common">Red rice</name>
    <dbReference type="NCBI Taxonomy" id="4537"/>
    <lineage>
        <taxon>Eukaryota</taxon>
        <taxon>Viridiplantae</taxon>
        <taxon>Streptophyta</taxon>
        <taxon>Embryophyta</taxon>
        <taxon>Tracheophyta</taxon>
        <taxon>Spermatophyta</taxon>
        <taxon>Magnoliopsida</taxon>
        <taxon>Liliopsida</taxon>
        <taxon>Poales</taxon>
        <taxon>Poaceae</taxon>
        <taxon>BOP clade</taxon>
        <taxon>Oryzoideae</taxon>
        <taxon>Oryzeae</taxon>
        <taxon>Oryzinae</taxon>
        <taxon>Oryza</taxon>
    </lineage>
</organism>
<proteinExistence type="predicted"/>
<gene>
    <name evidence="1" type="primary">OP_Ba0089L24.64</name>
</gene>
<reference evidence="1" key="1">
    <citation type="submission" date="2009-05" db="EMBL/GenBank/DDBJ databases">
        <title>Oryza sativa Japonica Group genomic DNA, chromosome 6, BAC clone:KMK0024M20, cultivar:Khau Mac Kho.</title>
        <authorList>
            <person name="Matsumoto T."/>
            <person name="Wu J."/>
            <person name="Kanamori H."/>
        </authorList>
    </citation>
    <scope>NUCLEOTIDE SEQUENCE</scope>
    <source>
        <strain evidence="1">IRGC 105690</strain>
    </source>
</reference>
<name>A0A1V1H922_ORYPU</name>
<evidence type="ECO:0000313" key="1">
    <source>
        <dbReference type="EMBL" id="BAX24964.1"/>
    </source>
</evidence>
<dbReference type="EMBL" id="AP011466">
    <property type="protein sequence ID" value="BAX24964.1"/>
    <property type="molecule type" value="Genomic_DNA"/>
</dbReference>
<dbReference type="AlphaFoldDB" id="A0A1V1H922"/>
<sequence length="54" mass="5905">MSIYYSTASELSLLFGAGDDSHRFPEPKQKPRFGFRAADGAAGLEEGGILKDWI</sequence>